<comment type="caution">
    <text evidence="1">The sequence shown here is derived from an EMBL/GenBank/DDBJ whole genome shotgun (WGS) entry which is preliminary data.</text>
</comment>
<dbReference type="AlphaFoldDB" id="A0A0F4LEC7"/>
<dbReference type="NCBIfam" id="TIGR01725">
    <property type="entry name" value="phge_HK97_gp10"/>
    <property type="match status" value="1"/>
</dbReference>
<dbReference type="STRING" id="1218507.JF74_10240"/>
<dbReference type="InterPro" id="IPR010064">
    <property type="entry name" value="HK97-gp10_tail"/>
</dbReference>
<dbReference type="EMBL" id="JXLI01000010">
    <property type="protein sequence ID" value="KJY56678.1"/>
    <property type="molecule type" value="Genomic_DNA"/>
</dbReference>
<proteinExistence type="predicted"/>
<name>A0A0F4LEC7_9LACO</name>
<reference evidence="1 2" key="1">
    <citation type="submission" date="2015-01" db="EMBL/GenBank/DDBJ databases">
        <title>Comparative genomics of the lactic acid bacteria isolated from the honey bee gut.</title>
        <authorList>
            <person name="Ellegaard K.M."/>
            <person name="Tamarit D."/>
            <person name="Javelind E."/>
            <person name="Olofsson T."/>
            <person name="Andersson S.G."/>
            <person name="Vasquez A."/>
        </authorList>
    </citation>
    <scope>NUCLEOTIDE SEQUENCE [LARGE SCALE GENOMIC DNA]</scope>
    <source>
        <strain evidence="1 2">Hma8</strain>
    </source>
</reference>
<organism evidence="1 2">
    <name type="scientific">Lactobacillus melliventris</name>
    <dbReference type="NCBI Taxonomy" id="1218507"/>
    <lineage>
        <taxon>Bacteria</taxon>
        <taxon>Bacillati</taxon>
        <taxon>Bacillota</taxon>
        <taxon>Bacilli</taxon>
        <taxon>Lactobacillales</taxon>
        <taxon>Lactobacillaceae</taxon>
        <taxon>Lactobacillus</taxon>
    </lineage>
</organism>
<dbReference type="RefSeq" id="WP_046324946.1">
    <property type="nucleotide sequence ID" value="NZ_JBHTMT010000001.1"/>
</dbReference>
<dbReference type="PATRIC" id="fig|1218507.3.peg.1196"/>
<dbReference type="OrthoDB" id="886754at2"/>
<dbReference type="Proteomes" id="UP000033531">
    <property type="component" value="Unassembled WGS sequence"/>
</dbReference>
<evidence type="ECO:0008006" key="3">
    <source>
        <dbReference type="Google" id="ProtNLM"/>
    </source>
</evidence>
<evidence type="ECO:0000313" key="1">
    <source>
        <dbReference type="EMBL" id="KJY56678.1"/>
    </source>
</evidence>
<evidence type="ECO:0000313" key="2">
    <source>
        <dbReference type="Proteomes" id="UP000033531"/>
    </source>
</evidence>
<dbReference type="HOGENOM" id="CLU_127674_4_0_9"/>
<accession>A0A0F4LEC7</accession>
<sequence>MVKVKIEGLEAVTKGLKSKKADMQKVSDLVKKHGAGLSDKTQRNMLSQYRGHFEGNKFVKPTGATRRSSVVQIEDNGLTAKVQPGTKYFPYLEYGTRFMAARPTLGPAFRIEAPLFQEDVKKLIEE</sequence>
<protein>
    <recommendedName>
        <fullName evidence="3">Phage protein, HK97 gp10 family</fullName>
    </recommendedName>
</protein>
<gene>
    <name evidence="1" type="ORF">JF74_10240</name>
</gene>